<evidence type="ECO:0000259" key="1">
    <source>
        <dbReference type="PROSITE" id="PS51078"/>
    </source>
</evidence>
<dbReference type="PANTHER" id="PTHR30136">
    <property type="entry name" value="HELIX-TURN-HELIX TRANSCRIPTIONAL REGULATOR, ICLR FAMILY"/>
    <property type="match status" value="1"/>
</dbReference>
<dbReference type="InterPro" id="IPR029016">
    <property type="entry name" value="GAF-like_dom_sf"/>
</dbReference>
<organism evidence="2 3">
    <name type="scientific">Marinobacterium aestuariivivens</name>
    <dbReference type="NCBI Taxonomy" id="1698799"/>
    <lineage>
        <taxon>Bacteria</taxon>
        <taxon>Pseudomonadati</taxon>
        <taxon>Pseudomonadota</taxon>
        <taxon>Gammaproteobacteria</taxon>
        <taxon>Oceanospirillales</taxon>
        <taxon>Oceanospirillaceae</taxon>
        <taxon>Marinobacterium</taxon>
    </lineage>
</organism>
<name>A0ABW2A1X8_9GAMM</name>
<dbReference type="RefSeq" id="WP_379910007.1">
    <property type="nucleotide sequence ID" value="NZ_JBHSWE010000001.1"/>
</dbReference>
<comment type="caution">
    <text evidence="2">The sequence shown here is derived from an EMBL/GenBank/DDBJ whole genome shotgun (WGS) entry which is preliminary data.</text>
</comment>
<evidence type="ECO:0000313" key="2">
    <source>
        <dbReference type="EMBL" id="MFC6671503.1"/>
    </source>
</evidence>
<dbReference type="Gene3D" id="3.30.450.40">
    <property type="match status" value="1"/>
</dbReference>
<dbReference type="PANTHER" id="PTHR30136:SF23">
    <property type="entry name" value="DNA-BINDING TRANSCRIPTIONAL ACTIVATOR MHPR"/>
    <property type="match status" value="1"/>
</dbReference>
<reference evidence="3" key="1">
    <citation type="journal article" date="2019" name="Int. J. Syst. Evol. Microbiol.">
        <title>The Global Catalogue of Microorganisms (GCM) 10K type strain sequencing project: providing services to taxonomists for standard genome sequencing and annotation.</title>
        <authorList>
            <consortium name="The Broad Institute Genomics Platform"/>
            <consortium name="The Broad Institute Genome Sequencing Center for Infectious Disease"/>
            <person name="Wu L."/>
            <person name="Ma J."/>
        </authorList>
    </citation>
    <scope>NUCLEOTIDE SEQUENCE [LARGE SCALE GENOMIC DNA]</scope>
    <source>
        <strain evidence="3">NBRC 111756</strain>
    </source>
</reference>
<gene>
    <name evidence="2" type="ORF">ACFQDL_16580</name>
</gene>
<dbReference type="PROSITE" id="PS51078">
    <property type="entry name" value="ICLR_ED"/>
    <property type="match status" value="1"/>
</dbReference>
<evidence type="ECO:0000313" key="3">
    <source>
        <dbReference type="Proteomes" id="UP001596422"/>
    </source>
</evidence>
<dbReference type="Pfam" id="PF01614">
    <property type="entry name" value="IclR_C"/>
    <property type="match status" value="1"/>
</dbReference>
<dbReference type="InterPro" id="IPR014757">
    <property type="entry name" value="Tscrpt_reg_IclR_C"/>
</dbReference>
<dbReference type="InterPro" id="IPR050707">
    <property type="entry name" value="HTH_MetabolicPath_Reg"/>
</dbReference>
<accession>A0ABW2A1X8</accession>
<keyword evidence="3" id="KW-1185">Reference proteome</keyword>
<proteinExistence type="predicted"/>
<sequence>MDLVAGRPLLSELLPQVLWPTDLTTLDVDAMVIRETTHRFSRLSFHRSMVGRRMPLLFTASGRAYLSFCPGSEREQLIAMLASKDGEEGEKARDPGYIRRIVAATREQGYGANLGEWNPESRFAAIALPIMHNDRVYGCLNLVYMAKAMRPHEAASRYLEKMKATIAKIEKGLDRVESDG</sequence>
<feature type="domain" description="IclR-ED" evidence="1">
    <location>
        <begin position="1"/>
        <end position="175"/>
    </location>
</feature>
<dbReference type="Proteomes" id="UP001596422">
    <property type="component" value="Unassembled WGS sequence"/>
</dbReference>
<dbReference type="SUPFAM" id="SSF55781">
    <property type="entry name" value="GAF domain-like"/>
    <property type="match status" value="1"/>
</dbReference>
<protein>
    <submittedName>
        <fullName evidence="2">IclR family transcriptional regulator C-terminal domain-containing protein</fullName>
    </submittedName>
</protein>
<dbReference type="EMBL" id="JBHSWE010000001">
    <property type="protein sequence ID" value="MFC6671503.1"/>
    <property type="molecule type" value="Genomic_DNA"/>
</dbReference>